<keyword evidence="20" id="KW-1185">Reference proteome</keyword>
<dbReference type="InterPro" id="IPR023151">
    <property type="entry name" value="PEP_util_CS"/>
</dbReference>
<gene>
    <name evidence="19" type="primary">ppsA</name>
    <name evidence="19" type="ORF">GCM10009757_11490</name>
</gene>
<dbReference type="InterPro" id="IPR015813">
    <property type="entry name" value="Pyrv/PenolPyrv_kinase-like_dom"/>
</dbReference>
<dbReference type="NCBIfam" id="TIGR01418">
    <property type="entry name" value="PEP_synth"/>
    <property type="match status" value="1"/>
</dbReference>
<evidence type="ECO:0000256" key="15">
    <source>
        <dbReference type="PIRNR" id="PIRNR000854"/>
    </source>
</evidence>
<dbReference type="PROSITE" id="PS00742">
    <property type="entry name" value="PEP_ENZYMES_2"/>
    <property type="match status" value="1"/>
</dbReference>
<dbReference type="InterPro" id="IPR036637">
    <property type="entry name" value="Phosphohistidine_dom_sf"/>
</dbReference>
<name>A0ABN2UY52_9ACTN</name>
<organism evidence="19 20">
    <name type="scientific">Streptomyces cheonanensis</name>
    <dbReference type="NCBI Taxonomy" id="312720"/>
    <lineage>
        <taxon>Bacteria</taxon>
        <taxon>Bacillati</taxon>
        <taxon>Actinomycetota</taxon>
        <taxon>Actinomycetes</taxon>
        <taxon>Kitasatosporales</taxon>
        <taxon>Streptomycetaceae</taxon>
        <taxon>Streptomyces</taxon>
    </lineage>
</organism>
<dbReference type="SUPFAM" id="SSF56059">
    <property type="entry name" value="Glutathione synthetase ATP-binding domain-like"/>
    <property type="match status" value="1"/>
</dbReference>
<proteinExistence type="inferred from homology"/>
<dbReference type="Gene3D" id="3.30.470.20">
    <property type="entry name" value="ATP-grasp fold, B domain"/>
    <property type="match status" value="1"/>
</dbReference>
<keyword evidence="11 15" id="KW-0067">ATP-binding</keyword>
<feature type="domain" description="Pyruvate phosphate dikinase AMP/ATP-binding" evidence="17">
    <location>
        <begin position="29"/>
        <end position="354"/>
    </location>
</feature>
<dbReference type="Pfam" id="PF01326">
    <property type="entry name" value="PPDK_N"/>
    <property type="match status" value="1"/>
</dbReference>
<evidence type="ECO:0000256" key="10">
    <source>
        <dbReference type="ARBA" id="ARBA00022777"/>
    </source>
</evidence>
<feature type="domain" description="PEP-utilising enzyme mobile" evidence="16">
    <location>
        <begin position="395"/>
        <end position="466"/>
    </location>
</feature>
<protein>
    <recommendedName>
        <fullName evidence="6 15">Phosphoenolpyruvate synthase</fullName>
        <shortName evidence="15">PEP synthase</shortName>
        <ecNumber evidence="5 15">2.7.9.2</ecNumber>
    </recommendedName>
    <alternativeName>
        <fullName evidence="13 15">Pyruvate, water dikinase</fullName>
    </alternativeName>
</protein>
<dbReference type="Gene3D" id="3.20.20.60">
    <property type="entry name" value="Phosphoenolpyruvate-binding domains"/>
    <property type="match status" value="1"/>
</dbReference>
<dbReference type="Pfam" id="PF00391">
    <property type="entry name" value="PEP-utilizers"/>
    <property type="match status" value="1"/>
</dbReference>
<evidence type="ECO:0000256" key="13">
    <source>
        <dbReference type="ARBA" id="ARBA00033470"/>
    </source>
</evidence>
<dbReference type="Gene3D" id="3.30.1490.20">
    <property type="entry name" value="ATP-grasp fold, A domain"/>
    <property type="match status" value="1"/>
</dbReference>
<accession>A0ABN2UY52</accession>
<dbReference type="InterPro" id="IPR008279">
    <property type="entry name" value="PEP-util_enz_mobile_dom"/>
</dbReference>
<dbReference type="PANTHER" id="PTHR43030">
    <property type="entry name" value="PHOSPHOENOLPYRUVATE SYNTHASE"/>
    <property type="match status" value="1"/>
</dbReference>
<dbReference type="PIRSF" id="PIRSF000854">
    <property type="entry name" value="PEP_synthase"/>
    <property type="match status" value="1"/>
</dbReference>
<dbReference type="InterPro" id="IPR000121">
    <property type="entry name" value="PEP_util_C"/>
</dbReference>
<evidence type="ECO:0000259" key="17">
    <source>
        <dbReference type="Pfam" id="PF01326"/>
    </source>
</evidence>
<dbReference type="PRINTS" id="PR01736">
    <property type="entry name" value="PHPHTRNFRASE"/>
</dbReference>
<evidence type="ECO:0000256" key="6">
    <source>
        <dbReference type="ARBA" id="ARBA00021623"/>
    </source>
</evidence>
<keyword evidence="8 15" id="KW-0479">Metal-binding</keyword>
<dbReference type="RefSeq" id="WP_346069758.1">
    <property type="nucleotide sequence ID" value="NZ_BAAANQ010000002.1"/>
</dbReference>
<evidence type="ECO:0000256" key="1">
    <source>
        <dbReference type="ARBA" id="ARBA00001946"/>
    </source>
</evidence>
<keyword evidence="9 15" id="KW-0547">Nucleotide-binding</keyword>
<dbReference type="InterPro" id="IPR013815">
    <property type="entry name" value="ATP_grasp_subdomain_1"/>
</dbReference>
<evidence type="ECO:0000256" key="9">
    <source>
        <dbReference type="ARBA" id="ARBA00022741"/>
    </source>
</evidence>
<comment type="function">
    <text evidence="2 15">Catalyzes the phosphorylation of pyruvate to phosphoenolpyruvate.</text>
</comment>
<evidence type="ECO:0000256" key="12">
    <source>
        <dbReference type="ARBA" id="ARBA00022842"/>
    </source>
</evidence>
<dbReference type="PANTHER" id="PTHR43030:SF1">
    <property type="entry name" value="PHOSPHOENOLPYRUVATE SYNTHASE"/>
    <property type="match status" value="1"/>
</dbReference>
<dbReference type="Proteomes" id="UP001403094">
    <property type="component" value="Unassembled WGS sequence"/>
</dbReference>
<comment type="pathway">
    <text evidence="3 15">Carbohydrate biosynthesis; gluconeogenesis.</text>
</comment>
<dbReference type="EC" id="2.7.9.2" evidence="5 15"/>
<dbReference type="InterPro" id="IPR002192">
    <property type="entry name" value="PPDK_AMP/ATP-bd"/>
</dbReference>
<evidence type="ECO:0000256" key="8">
    <source>
        <dbReference type="ARBA" id="ARBA00022723"/>
    </source>
</evidence>
<comment type="cofactor">
    <cofactor evidence="1 15">
        <name>Mg(2+)</name>
        <dbReference type="ChEBI" id="CHEBI:18420"/>
    </cofactor>
</comment>
<evidence type="ECO:0000259" key="18">
    <source>
        <dbReference type="Pfam" id="PF02896"/>
    </source>
</evidence>
<dbReference type="NCBIfam" id="NF005057">
    <property type="entry name" value="PRK06464.1"/>
    <property type="match status" value="1"/>
</dbReference>
<dbReference type="SUPFAM" id="SSF52009">
    <property type="entry name" value="Phosphohistidine domain"/>
    <property type="match status" value="1"/>
</dbReference>
<keyword evidence="10 15" id="KW-0418">Kinase</keyword>
<keyword evidence="12 15" id="KW-0460">Magnesium</keyword>
<feature type="domain" description="PEP-utilising enzyme C-terminal" evidence="18">
    <location>
        <begin position="489"/>
        <end position="800"/>
    </location>
</feature>
<evidence type="ECO:0000313" key="20">
    <source>
        <dbReference type="Proteomes" id="UP001403094"/>
    </source>
</evidence>
<dbReference type="Gene3D" id="3.50.30.10">
    <property type="entry name" value="Phosphohistidine domain"/>
    <property type="match status" value="1"/>
</dbReference>
<evidence type="ECO:0000259" key="16">
    <source>
        <dbReference type="Pfam" id="PF00391"/>
    </source>
</evidence>
<evidence type="ECO:0000313" key="19">
    <source>
        <dbReference type="EMBL" id="GAA2045178.1"/>
    </source>
</evidence>
<reference evidence="19 20" key="1">
    <citation type="journal article" date="2019" name="Int. J. Syst. Evol. Microbiol.">
        <title>The Global Catalogue of Microorganisms (GCM) 10K type strain sequencing project: providing services to taxonomists for standard genome sequencing and annotation.</title>
        <authorList>
            <consortium name="The Broad Institute Genomics Platform"/>
            <consortium name="The Broad Institute Genome Sequencing Center for Infectious Disease"/>
            <person name="Wu L."/>
            <person name="Ma J."/>
        </authorList>
    </citation>
    <scope>NUCLEOTIDE SEQUENCE [LARGE SCALE GENOMIC DNA]</scope>
    <source>
        <strain evidence="19 20">JCM 14549</strain>
    </source>
</reference>
<evidence type="ECO:0000256" key="4">
    <source>
        <dbReference type="ARBA" id="ARBA00007837"/>
    </source>
</evidence>
<dbReference type="SUPFAM" id="SSF51621">
    <property type="entry name" value="Phosphoenolpyruvate/pyruvate domain"/>
    <property type="match status" value="1"/>
</dbReference>
<dbReference type="InterPro" id="IPR006319">
    <property type="entry name" value="PEP_synth"/>
</dbReference>
<dbReference type="InterPro" id="IPR018274">
    <property type="entry name" value="PEP_util_AS"/>
</dbReference>
<sequence length="808" mass="87679">MAGVQATENRETAGDRFRWFEDLSAGDVPVVGGKNASLGELTRNLAHHGIRVPAGFATTAAAYREFLSVDGLGQRIGERLEALREGTDTTAEAGQAVRGMILGARFPAALEEAIRNAYRSLCARLGRENADVAVRSSATAEDLPEASFAGQYETFLGVSGEDEVVEACRRCCASLFTDRAISYREHHHFDHLRVALSVGVQQMVRSDRAGAGVMFTLDTDSGFPRVVLVNAAFGLGESVVSGAVDPDEYEVFKPFLGKTDLTPVISRRIGAKQTKIVYGEEPENPTATVRTPEPERRTLVLDDGELLVLARWATVIEDHYGRPMDIEWAKDGDTGALHVVQARPETVQTRKRAATLRSYRLTASGERLVSGLAIGDAIAAGPVRKLGSAAEAGQFEDGAVLVAPSTDPDWEPVMQRAAAVVTDHGGRTSHAAIVSRELGVPAVVGTGRATALLDEGQDVTVSCAEGERGQVYEGILDHEERDLDLARIPDTRTRVMLNIANPSAAFRWWPLPADGVGLARMEFIVANHIGVHPMALVRYDEITDPTTRHEIDEVTAGYEDRTAYFVDRLAQGISRIAAAWWPRPVVVRMSDFKTSEYARLIGGLPFEPTEGNPMLGWRGASRYYHEDYREGFGLECRALARVRDDIGFTNVTTMIPFCRTTREADRVLEVMAEHGLIRGRNGLEVHVMAEIPSNIILAGPFADRFDGFSIGSNDLTQLTLGVDRDSAQLAELFDERDPAVLDSITTLIAKAHAHHREVGLCGQRPSDDPGFAQLLVGAGIDAVSVAPDSFLRVKENIAAAEAARRPAG</sequence>
<comment type="caution">
    <text evidence="19">The sequence shown here is derived from an EMBL/GenBank/DDBJ whole genome shotgun (WGS) entry which is preliminary data.</text>
</comment>
<evidence type="ECO:0000256" key="14">
    <source>
        <dbReference type="ARBA" id="ARBA00047700"/>
    </source>
</evidence>
<comment type="similarity">
    <text evidence="4 15">Belongs to the PEP-utilizing enzyme family.</text>
</comment>
<comment type="catalytic activity">
    <reaction evidence="14 15">
        <text>pyruvate + ATP + H2O = phosphoenolpyruvate + AMP + phosphate + 2 H(+)</text>
        <dbReference type="Rhea" id="RHEA:11364"/>
        <dbReference type="ChEBI" id="CHEBI:15361"/>
        <dbReference type="ChEBI" id="CHEBI:15377"/>
        <dbReference type="ChEBI" id="CHEBI:15378"/>
        <dbReference type="ChEBI" id="CHEBI:30616"/>
        <dbReference type="ChEBI" id="CHEBI:43474"/>
        <dbReference type="ChEBI" id="CHEBI:58702"/>
        <dbReference type="ChEBI" id="CHEBI:456215"/>
        <dbReference type="EC" id="2.7.9.2"/>
    </reaction>
</comment>
<evidence type="ECO:0000256" key="2">
    <source>
        <dbReference type="ARBA" id="ARBA00002988"/>
    </source>
</evidence>
<dbReference type="EMBL" id="BAAANQ010000002">
    <property type="protein sequence ID" value="GAA2045178.1"/>
    <property type="molecule type" value="Genomic_DNA"/>
</dbReference>
<evidence type="ECO:0000256" key="11">
    <source>
        <dbReference type="ARBA" id="ARBA00022840"/>
    </source>
</evidence>
<dbReference type="Pfam" id="PF02896">
    <property type="entry name" value="PEP-utilizers_C"/>
    <property type="match status" value="1"/>
</dbReference>
<dbReference type="PROSITE" id="PS00370">
    <property type="entry name" value="PEP_ENZYMES_PHOS_SITE"/>
    <property type="match status" value="1"/>
</dbReference>
<evidence type="ECO:0000256" key="5">
    <source>
        <dbReference type="ARBA" id="ARBA00011996"/>
    </source>
</evidence>
<keyword evidence="7 15" id="KW-0808">Transferase</keyword>
<dbReference type="InterPro" id="IPR040442">
    <property type="entry name" value="Pyrv_kinase-like_dom_sf"/>
</dbReference>
<evidence type="ECO:0000256" key="7">
    <source>
        <dbReference type="ARBA" id="ARBA00022679"/>
    </source>
</evidence>
<evidence type="ECO:0000256" key="3">
    <source>
        <dbReference type="ARBA" id="ARBA00004742"/>
    </source>
</evidence>